<dbReference type="Proteomes" id="UP000331127">
    <property type="component" value="Unassembled WGS sequence"/>
</dbReference>
<dbReference type="EMBL" id="BLAE01000036">
    <property type="protein sequence ID" value="GES12389.1"/>
    <property type="molecule type" value="Genomic_DNA"/>
</dbReference>
<comment type="caution">
    <text evidence="2">The sequence shown here is derived from an EMBL/GenBank/DDBJ whole genome shotgun (WGS) entry which is preliminary data.</text>
</comment>
<name>A0A5M3WWS3_9ACTN</name>
<gene>
    <name evidence="2" type="ORF">Amac_059860</name>
</gene>
<evidence type="ECO:0000313" key="2">
    <source>
        <dbReference type="EMBL" id="GES12389.1"/>
    </source>
</evidence>
<proteinExistence type="predicted"/>
<protein>
    <submittedName>
        <fullName evidence="2">Uncharacterized protein</fullName>
    </submittedName>
</protein>
<keyword evidence="3" id="KW-1185">Reference proteome</keyword>
<evidence type="ECO:0000313" key="3">
    <source>
        <dbReference type="Proteomes" id="UP000331127"/>
    </source>
</evidence>
<accession>A0A5M3WWS3</accession>
<organism evidence="2 3">
    <name type="scientific">Acrocarpospora macrocephala</name>
    <dbReference type="NCBI Taxonomy" id="150177"/>
    <lineage>
        <taxon>Bacteria</taxon>
        <taxon>Bacillati</taxon>
        <taxon>Actinomycetota</taxon>
        <taxon>Actinomycetes</taxon>
        <taxon>Streptosporangiales</taxon>
        <taxon>Streptosporangiaceae</taxon>
        <taxon>Acrocarpospora</taxon>
    </lineage>
</organism>
<feature type="region of interest" description="Disordered" evidence="1">
    <location>
        <begin position="1"/>
        <end position="28"/>
    </location>
</feature>
<evidence type="ECO:0000256" key="1">
    <source>
        <dbReference type="SAM" id="MobiDB-lite"/>
    </source>
</evidence>
<sequence length="78" mass="7953">MRKYTADAAQQNATKATPVPASVPPSYRSAASGAAATSTFFTHWRGRAVRTRPPSLVDGATGAVLVMLTGGPPAVADP</sequence>
<dbReference type="AlphaFoldDB" id="A0A5M3WWS3"/>
<reference evidence="2 3" key="1">
    <citation type="submission" date="2019-10" db="EMBL/GenBank/DDBJ databases">
        <title>Whole genome shotgun sequence of Acrocarpospora macrocephala NBRC 16266.</title>
        <authorList>
            <person name="Ichikawa N."/>
            <person name="Kimura A."/>
            <person name="Kitahashi Y."/>
            <person name="Komaki H."/>
            <person name="Oguchi A."/>
        </authorList>
    </citation>
    <scope>NUCLEOTIDE SEQUENCE [LARGE SCALE GENOMIC DNA]</scope>
    <source>
        <strain evidence="2 3">NBRC 16266</strain>
    </source>
</reference>